<sequence>MTVLGIGKIMLDNYDVWNYPHLHVVLYKEDHTDLVSAFCIEAGVDAYARDDTSAFKSLVSDTIGFLKSMDKEALFDHLEFIAESTANDHFWRDYRIAETSLAKIGNDIGTKTLESLKSEIENLRRELSKETNSNIAELTFNPIAYAA</sequence>
<organism evidence="2 3">
    <name type="scientific">Candidatus Haliotispira prima</name>
    <dbReference type="NCBI Taxonomy" id="3034016"/>
    <lineage>
        <taxon>Bacteria</taxon>
        <taxon>Pseudomonadati</taxon>
        <taxon>Spirochaetota</taxon>
        <taxon>Spirochaetia</taxon>
        <taxon>Spirochaetales</taxon>
        <taxon>Spirochaetaceae</taxon>
        <taxon>Candidatus Haliotispira</taxon>
    </lineage>
</organism>
<dbReference type="EMBL" id="CP123443">
    <property type="protein sequence ID" value="WGK69375.1"/>
    <property type="molecule type" value="Genomic_DNA"/>
</dbReference>
<gene>
    <name evidence="2" type="ORF">P0082_00530</name>
</gene>
<keyword evidence="1" id="KW-0175">Coiled coil</keyword>
<reference evidence="2 3" key="1">
    <citation type="submission" date="2023-04" db="EMBL/GenBank/DDBJ databases">
        <title>Spirochaete genome identified in red abalone sample constitutes a novel genus.</title>
        <authorList>
            <person name="Sharma S.P."/>
            <person name="Purcell C.M."/>
            <person name="Hyde J.R."/>
            <person name="Severin A.J."/>
        </authorList>
    </citation>
    <scope>NUCLEOTIDE SEQUENCE [LARGE SCALE GENOMIC DNA]</scope>
    <source>
        <strain evidence="2 3">SP-2023</strain>
    </source>
</reference>
<proteinExistence type="predicted"/>
<keyword evidence="3" id="KW-1185">Reference proteome</keyword>
<name>A0ABY8MJ24_9SPIO</name>
<protein>
    <submittedName>
        <fullName evidence="2">Uncharacterized protein</fullName>
    </submittedName>
</protein>
<dbReference type="RefSeq" id="WP_326927558.1">
    <property type="nucleotide sequence ID" value="NZ_CP123443.1"/>
</dbReference>
<evidence type="ECO:0000313" key="3">
    <source>
        <dbReference type="Proteomes" id="UP001228690"/>
    </source>
</evidence>
<feature type="coiled-coil region" evidence="1">
    <location>
        <begin position="106"/>
        <end position="133"/>
    </location>
</feature>
<evidence type="ECO:0000313" key="2">
    <source>
        <dbReference type="EMBL" id="WGK69375.1"/>
    </source>
</evidence>
<evidence type="ECO:0000256" key="1">
    <source>
        <dbReference type="SAM" id="Coils"/>
    </source>
</evidence>
<dbReference type="Proteomes" id="UP001228690">
    <property type="component" value="Chromosome"/>
</dbReference>
<accession>A0ABY8MJ24</accession>